<evidence type="ECO:0000256" key="1">
    <source>
        <dbReference type="ARBA" id="ARBA00022679"/>
    </source>
</evidence>
<proteinExistence type="predicted"/>
<dbReference type="SUPFAM" id="SSF52172">
    <property type="entry name" value="CheY-like"/>
    <property type="match status" value="1"/>
</dbReference>
<feature type="domain" description="ANTAR" evidence="5">
    <location>
        <begin position="165"/>
        <end position="226"/>
    </location>
</feature>
<evidence type="ECO:0000256" key="3">
    <source>
        <dbReference type="ARBA" id="ARBA00023015"/>
    </source>
</evidence>
<dbReference type="InterPro" id="IPR012074">
    <property type="entry name" value="GAF_ANTAR"/>
</dbReference>
<keyword evidence="4" id="KW-0804">Transcription</keyword>
<evidence type="ECO:0000259" key="5">
    <source>
        <dbReference type="PROSITE" id="PS50921"/>
    </source>
</evidence>
<dbReference type="Pfam" id="PF03861">
    <property type="entry name" value="ANTAR"/>
    <property type="match status" value="1"/>
</dbReference>
<dbReference type="Proteomes" id="UP001056336">
    <property type="component" value="Chromosome"/>
</dbReference>
<sequence length="243" mass="26598">MSEPMDGVQLFARIARELASQSDYSHTVQRIAELSTQLAGCDVAAIWEITDGSKLVLKAATDSFFGEALHSILTGVEEGIAREALTSRRTVVMHDLDTEQRWPAYVAEMKRHALPIRSAVVYSLDLGSTDLGALALYSGKANFFSEELIDIGGVLADHASIALDSARSTAKIGNLELALESNRRIGMAIGVLMALHHLTEQQAFDLLRTASQRNHLKLRQVADQVMYSGEAPSWPPARRRPTD</sequence>
<dbReference type="SMART" id="SM00065">
    <property type="entry name" value="GAF"/>
    <property type="match status" value="1"/>
</dbReference>
<evidence type="ECO:0000313" key="7">
    <source>
        <dbReference type="Proteomes" id="UP001056336"/>
    </source>
</evidence>
<dbReference type="InterPro" id="IPR011006">
    <property type="entry name" value="CheY-like_superfamily"/>
</dbReference>
<keyword evidence="2" id="KW-0418">Kinase</keyword>
<dbReference type="EMBL" id="CP097332">
    <property type="protein sequence ID" value="UQX88438.1"/>
    <property type="molecule type" value="Genomic_DNA"/>
</dbReference>
<dbReference type="PROSITE" id="PS50921">
    <property type="entry name" value="ANTAR"/>
    <property type="match status" value="1"/>
</dbReference>
<keyword evidence="1" id="KW-0808">Transferase</keyword>
<reference evidence="6" key="2">
    <citation type="submission" date="2022-05" db="EMBL/GenBank/DDBJ databases">
        <authorList>
            <person name="Kim J.-S."/>
            <person name="Lee K."/>
            <person name="Suh M."/>
            <person name="Eom M."/>
            <person name="Kim J.-S."/>
            <person name="Kim D.-S."/>
            <person name="Ko S.-H."/>
            <person name="Shin Y."/>
            <person name="Lee J.-S."/>
        </authorList>
    </citation>
    <scope>NUCLEOTIDE SEQUENCE</scope>
    <source>
        <strain evidence="6">N237</strain>
    </source>
</reference>
<dbReference type="RefSeq" id="WP_249771935.1">
    <property type="nucleotide sequence ID" value="NZ_CP097332.1"/>
</dbReference>
<dbReference type="InterPro" id="IPR029016">
    <property type="entry name" value="GAF-like_dom_sf"/>
</dbReference>
<protein>
    <submittedName>
        <fullName evidence="6">GAF and ANTAR domain-containing protein</fullName>
    </submittedName>
</protein>
<dbReference type="SUPFAM" id="SSF55781">
    <property type="entry name" value="GAF domain-like"/>
    <property type="match status" value="1"/>
</dbReference>
<dbReference type="SMART" id="SM01012">
    <property type="entry name" value="ANTAR"/>
    <property type="match status" value="1"/>
</dbReference>
<gene>
    <name evidence="6" type="ORF">M6D93_00185</name>
</gene>
<accession>A0ABY4QYP1</accession>
<dbReference type="PIRSF" id="PIRSF036625">
    <property type="entry name" value="GAF_ANTAR"/>
    <property type="match status" value="1"/>
</dbReference>
<keyword evidence="7" id="KW-1185">Reference proteome</keyword>
<dbReference type="InterPro" id="IPR003018">
    <property type="entry name" value="GAF"/>
</dbReference>
<organism evidence="6 7">
    <name type="scientific">Jatrophihabitans telluris</name>
    <dbReference type="NCBI Taxonomy" id="2038343"/>
    <lineage>
        <taxon>Bacteria</taxon>
        <taxon>Bacillati</taxon>
        <taxon>Actinomycetota</taxon>
        <taxon>Actinomycetes</taxon>
        <taxon>Jatrophihabitantales</taxon>
        <taxon>Jatrophihabitantaceae</taxon>
        <taxon>Jatrophihabitans</taxon>
    </lineage>
</organism>
<dbReference type="Gene3D" id="1.10.10.10">
    <property type="entry name" value="Winged helix-like DNA-binding domain superfamily/Winged helix DNA-binding domain"/>
    <property type="match status" value="1"/>
</dbReference>
<name>A0ABY4QYP1_9ACTN</name>
<evidence type="ECO:0000313" key="6">
    <source>
        <dbReference type="EMBL" id="UQX88438.1"/>
    </source>
</evidence>
<dbReference type="Gene3D" id="3.30.450.40">
    <property type="match status" value="1"/>
</dbReference>
<dbReference type="Pfam" id="PF13185">
    <property type="entry name" value="GAF_2"/>
    <property type="match status" value="1"/>
</dbReference>
<dbReference type="InterPro" id="IPR036388">
    <property type="entry name" value="WH-like_DNA-bd_sf"/>
</dbReference>
<evidence type="ECO:0000256" key="2">
    <source>
        <dbReference type="ARBA" id="ARBA00022777"/>
    </source>
</evidence>
<reference evidence="6" key="1">
    <citation type="journal article" date="2018" name="Int. J. Syst. Evol. Microbiol.">
        <title>Jatrophihabitans telluris sp. nov., isolated from sediment soil of lava forest wetlands and the emended description of the genus Jatrophihabitans.</title>
        <authorList>
            <person name="Lee K.C."/>
            <person name="Suh M.K."/>
            <person name="Eom M.K."/>
            <person name="Kim K.K."/>
            <person name="Kim J.S."/>
            <person name="Kim D.S."/>
            <person name="Ko S.H."/>
            <person name="Shin Y.K."/>
            <person name="Lee J.S."/>
        </authorList>
    </citation>
    <scope>NUCLEOTIDE SEQUENCE</scope>
    <source>
        <strain evidence="6">N237</strain>
    </source>
</reference>
<evidence type="ECO:0000256" key="4">
    <source>
        <dbReference type="ARBA" id="ARBA00023163"/>
    </source>
</evidence>
<dbReference type="InterPro" id="IPR005561">
    <property type="entry name" value="ANTAR"/>
</dbReference>
<keyword evidence="3" id="KW-0805">Transcription regulation</keyword>